<sequence>MEIEESARSLSTELGLRARERIRSICADYPEVREKVDGHGHTIYQVLDKSFVRIGEKADGGCAVALKVSRPTQELLLAEAGTPFFKTPYIGHQGWVSFPAEIESAWKEALALTREGYCLAAPKRLAAKVQSAAR</sequence>
<dbReference type="Pfam" id="PF04237">
    <property type="entry name" value="YjbR"/>
    <property type="match status" value="1"/>
</dbReference>
<reference evidence="1 2" key="1">
    <citation type="submission" date="2020-08" db="EMBL/GenBank/DDBJ databases">
        <title>Cohnella phylogeny.</title>
        <authorList>
            <person name="Dunlap C."/>
        </authorList>
    </citation>
    <scope>NUCLEOTIDE SEQUENCE [LARGE SCALE GENOMIC DNA]</scope>
    <source>
        <strain evidence="1 2">CBP 2801</strain>
    </source>
</reference>
<dbReference type="InterPro" id="IPR058532">
    <property type="entry name" value="YjbR/MT2646/Rv2570-like"/>
</dbReference>
<gene>
    <name evidence="1" type="ORF">H7C18_05110</name>
</gene>
<keyword evidence="2" id="KW-1185">Reference proteome</keyword>
<evidence type="ECO:0000313" key="2">
    <source>
        <dbReference type="Proteomes" id="UP000564644"/>
    </source>
</evidence>
<comment type="caution">
    <text evidence="1">The sequence shown here is derived from an EMBL/GenBank/DDBJ whole genome shotgun (WGS) entry which is preliminary data.</text>
</comment>
<name>A0A7X0SI31_9BACL</name>
<accession>A0A7X0SI31</accession>
<dbReference type="InterPro" id="IPR038056">
    <property type="entry name" value="YjbR-like_sf"/>
</dbReference>
<organism evidence="1 2">
    <name type="scientific">Cohnella zeiphila</name>
    <dbReference type="NCBI Taxonomy" id="2761120"/>
    <lineage>
        <taxon>Bacteria</taxon>
        <taxon>Bacillati</taxon>
        <taxon>Bacillota</taxon>
        <taxon>Bacilli</taxon>
        <taxon>Bacillales</taxon>
        <taxon>Paenibacillaceae</taxon>
        <taxon>Cohnella</taxon>
    </lineage>
</organism>
<dbReference type="RefSeq" id="WP_185127949.1">
    <property type="nucleotide sequence ID" value="NZ_JACJVO010000007.1"/>
</dbReference>
<keyword evidence="1" id="KW-0238">DNA-binding</keyword>
<proteinExistence type="predicted"/>
<evidence type="ECO:0000313" key="1">
    <source>
        <dbReference type="EMBL" id="MBB6730271.1"/>
    </source>
</evidence>
<dbReference type="Gene3D" id="3.90.1150.30">
    <property type="match status" value="1"/>
</dbReference>
<dbReference type="SUPFAM" id="SSF142906">
    <property type="entry name" value="YjbR-like"/>
    <property type="match status" value="1"/>
</dbReference>
<protein>
    <submittedName>
        <fullName evidence="1">MmcQ/YjbR family DNA-binding protein</fullName>
    </submittedName>
</protein>
<dbReference type="GO" id="GO:0003677">
    <property type="term" value="F:DNA binding"/>
    <property type="evidence" value="ECO:0007669"/>
    <property type="project" value="UniProtKB-KW"/>
</dbReference>
<dbReference type="Proteomes" id="UP000564644">
    <property type="component" value="Unassembled WGS sequence"/>
</dbReference>
<dbReference type="AlphaFoldDB" id="A0A7X0SI31"/>
<dbReference type="EMBL" id="JACJVO010000007">
    <property type="protein sequence ID" value="MBB6730271.1"/>
    <property type="molecule type" value="Genomic_DNA"/>
</dbReference>